<comment type="caution">
    <text evidence="1">The sequence shown here is derived from an EMBL/GenBank/DDBJ whole genome shotgun (WGS) entry which is preliminary data.</text>
</comment>
<sequence>MTPSHAWSSGGVASGDTIQCRIVLEARRDRGPSSMRKFSRRHGRVNCYCNASSTRFLIGTFGHQHLPHFQRTNLSPFLIQSGPDIVRDYSSYWT</sequence>
<dbReference type="EMBL" id="CAAALY010057783">
    <property type="protein sequence ID" value="VEL22672.1"/>
    <property type="molecule type" value="Genomic_DNA"/>
</dbReference>
<dbReference type="Proteomes" id="UP000784294">
    <property type="component" value="Unassembled WGS sequence"/>
</dbReference>
<evidence type="ECO:0000313" key="1">
    <source>
        <dbReference type="EMBL" id="VEL22672.1"/>
    </source>
</evidence>
<evidence type="ECO:0000313" key="2">
    <source>
        <dbReference type="Proteomes" id="UP000784294"/>
    </source>
</evidence>
<organism evidence="1 2">
    <name type="scientific">Protopolystoma xenopodis</name>
    <dbReference type="NCBI Taxonomy" id="117903"/>
    <lineage>
        <taxon>Eukaryota</taxon>
        <taxon>Metazoa</taxon>
        <taxon>Spiralia</taxon>
        <taxon>Lophotrochozoa</taxon>
        <taxon>Platyhelminthes</taxon>
        <taxon>Monogenea</taxon>
        <taxon>Polyopisthocotylea</taxon>
        <taxon>Polystomatidea</taxon>
        <taxon>Polystomatidae</taxon>
        <taxon>Protopolystoma</taxon>
    </lineage>
</organism>
<reference evidence="1" key="1">
    <citation type="submission" date="2018-11" db="EMBL/GenBank/DDBJ databases">
        <authorList>
            <consortium name="Pathogen Informatics"/>
        </authorList>
    </citation>
    <scope>NUCLEOTIDE SEQUENCE</scope>
</reference>
<accession>A0A3S5AQN3</accession>
<protein>
    <submittedName>
        <fullName evidence="1">Uncharacterized protein</fullName>
    </submittedName>
</protein>
<gene>
    <name evidence="1" type="ORF">PXEA_LOCUS16112</name>
</gene>
<dbReference type="AlphaFoldDB" id="A0A3S5AQN3"/>
<keyword evidence="2" id="KW-1185">Reference proteome</keyword>
<name>A0A3S5AQN3_9PLAT</name>
<proteinExistence type="predicted"/>